<dbReference type="PROSITE" id="PS50109">
    <property type="entry name" value="HIS_KIN"/>
    <property type="match status" value="1"/>
</dbReference>
<feature type="domain" description="Histidine kinase" evidence="10">
    <location>
        <begin position="389"/>
        <end position="677"/>
    </location>
</feature>
<dbReference type="Pfam" id="PF02518">
    <property type="entry name" value="HATPase_c"/>
    <property type="match status" value="1"/>
</dbReference>
<dbReference type="InterPro" id="IPR036097">
    <property type="entry name" value="HisK_dim/P_sf"/>
</dbReference>
<dbReference type="Proteomes" id="UP000035909">
    <property type="component" value="Unassembled WGS sequence"/>
</dbReference>
<keyword evidence="6 11" id="KW-0418">Kinase</keyword>
<dbReference type="Pfam" id="PF00512">
    <property type="entry name" value="HisKA"/>
    <property type="match status" value="1"/>
</dbReference>
<keyword evidence="7" id="KW-0067">ATP-binding</keyword>
<dbReference type="SUPFAM" id="SSF47384">
    <property type="entry name" value="Homodimeric domain of signal transducing histidine kinase"/>
    <property type="match status" value="1"/>
</dbReference>
<dbReference type="InterPro" id="IPR003661">
    <property type="entry name" value="HisK_dim/P_dom"/>
</dbReference>
<feature type="chain" id="PRO_5005253963" description="histidine kinase" evidence="9">
    <location>
        <begin position="20"/>
        <end position="693"/>
    </location>
</feature>
<protein>
    <recommendedName>
        <fullName evidence="2">histidine kinase</fullName>
        <ecNumber evidence="2">2.7.13.3</ecNumber>
    </recommendedName>
</protein>
<evidence type="ECO:0000256" key="7">
    <source>
        <dbReference type="ARBA" id="ARBA00022840"/>
    </source>
</evidence>
<gene>
    <name evidence="11" type="ORF">ABT57_15755</name>
</gene>
<organism evidence="11 12">
    <name type="scientific">Photobacterium ganghwense</name>
    <dbReference type="NCBI Taxonomy" id="320778"/>
    <lineage>
        <taxon>Bacteria</taxon>
        <taxon>Pseudomonadati</taxon>
        <taxon>Pseudomonadota</taxon>
        <taxon>Gammaproteobacteria</taxon>
        <taxon>Vibrionales</taxon>
        <taxon>Vibrionaceae</taxon>
        <taxon>Photobacterium</taxon>
    </lineage>
</organism>
<accession>A0A0J1K208</accession>
<dbReference type="Pfam" id="PF12974">
    <property type="entry name" value="Phosphonate-bd"/>
    <property type="match status" value="1"/>
</dbReference>
<evidence type="ECO:0000313" key="11">
    <source>
        <dbReference type="EMBL" id="KLV08472.1"/>
    </source>
</evidence>
<evidence type="ECO:0000256" key="4">
    <source>
        <dbReference type="ARBA" id="ARBA00022679"/>
    </source>
</evidence>
<proteinExistence type="predicted"/>
<name>A0A0J1K208_9GAMM</name>
<evidence type="ECO:0000256" key="6">
    <source>
        <dbReference type="ARBA" id="ARBA00022777"/>
    </source>
</evidence>
<evidence type="ECO:0000256" key="3">
    <source>
        <dbReference type="ARBA" id="ARBA00022553"/>
    </source>
</evidence>
<dbReference type="STRING" id="320778.ABT57_15755"/>
<dbReference type="CDD" id="cd00075">
    <property type="entry name" value="HATPase"/>
    <property type="match status" value="1"/>
</dbReference>
<dbReference type="EMBL" id="LDOU01000015">
    <property type="protein sequence ID" value="KLV08472.1"/>
    <property type="molecule type" value="Genomic_DNA"/>
</dbReference>
<dbReference type="Gene3D" id="1.10.287.130">
    <property type="match status" value="1"/>
</dbReference>
<dbReference type="InterPro" id="IPR005467">
    <property type="entry name" value="His_kinase_dom"/>
</dbReference>
<dbReference type="SUPFAM" id="SSF53850">
    <property type="entry name" value="Periplasmic binding protein-like II"/>
    <property type="match status" value="1"/>
</dbReference>
<dbReference type="Gene3D" id="3.40.190.10">
    <property type="entry name" value="Periplasmic binding protein-like II"/>
    <property type="match status" value="1"/>
</dbReference>
<evidence type="ECO:0000256" key="9">
    <source>
        <dbReference type="SAM" id="SignalP"/>
    </source>
</evidence>
<dbReference type="GO" id="GO:0005524">
    <property type="term" value="F:ATP binding"/>
    <property type="evidence" value="ECO:0007669"/>
    <property type="project" value="UniProtKB-KW"/>
</dbReference>
<keyword evidence="9" id="KW-0732">Signal</keyword>
<dbReference type="PANTHER" id="PTHR43065:SF10">
    <property type="entry name" value="PEROXIDE STRESS-ACTIVATED HISTIDINE KINASE MAK3"/>
    <property type="match status" value="1"/>
</dbReference>
<keyword evidence="8" id="KW-0902">Two-component regulatory system</keyword>
<dbReference type="SUPFAM" id="SSF55874">
    <property type="entry name" value="ATPase domain of HSP90 chaperone/DNA topoisomerase II/histidine kinase"/>
    <property type="match status" value="1"/>
</dbReference>
<comment type="caution">
    <text evidence="11">The sequence shown here is derived from an EMBL/GenBank/DDBJ whole genome shotgun (WGS) entry which is preliminary data.</text>
</comment>
<dbReference type="InterPro" id="IPR003594">
    <property type="entry name" value="HATPase_dom"/>
</dbReference>
<evidence type="ECO:0000313" key="12">
    <source>
        <dbReference type="Proteomes" id="UP000035909"/>
    </source>
</evidence>
<feature type="signal peptide" evidence="9">
    <location>
        <begin position="1"/>
        <end position="19"/>
    </location>
</feature>
<comment type="catalytic activity">
    <reaction evidence="1">
        <text>ATP + protein L-histidine = ADP + protein N-phospho-L-histidine.</text>
        <dbReference type="EC" id="2.7.13.3"/>
    </reaction>
</comment>
<dbReference type="PRINTS" id="PR00344">
    <property type="entry name" value="BCTRLSENSOR"/>
</dbReference>
<dbReference type="SMART" id="SM00388">
    <property type="entry name" value="HisKA"/>
    <property type="match status" value="1"/>
</dbReference>
<evidence type="ECO:0000256" key="8">
    <source>
        <dbReference type="ARBA" id="ARBA00023012"/>
    </source>
</evidence>
<dbReference type="SMART" id="SM00387">
    <property type="entry name" value="HATPase_c"/>
    <property type="match status" value="1"/>
</dbReference>
<evidence type="ECO:0000259" key="10">
    <source>
        <dbReference type="PROSITE" id="PS50109"/>
    </source>
</evidence>
<keyword evidence="12" id="KW-1185">Reference proteome</keyword>
<keyword evidence="3" id="KW-0597">Phosphoprotein</keyword>
<dbReference type="EC" id="2.7.13.3" evidence="2"/>
<reference evidence="11 12" key="1">
    <citation type="submission" date="2015-05" db="EMBL/GenBank/DDBJ databases">
        <title>Photobacterium galathea sp. nov.</title>
        <authorList>
            <person name="Machado H."/>
            <person name="Gram L."/>
        </authorList>
    </citation>
    <scope>NUCLEOTIDE SEQUENCE [LARGE SCALE GENOMIC DNA]</scope>
    <source>
        <strain evidence="11 12">DSM 22954</strain>
    </source>
</reference>
<dbReference type="GO" id="GO:0000155">
    <property type="term" value="F:phosphorelay sensor kinase activity"/>
    <property type="evidence" value="ECO:0007669"/>
    <property type="project" value="InterPro"/>
</dbReference>
<dbReference type="Gene3D" id="3.30.565.10">
    <property type="entry name" value="Histidine kinase-like ATPase, C-terminal domain"/>
    <property type="match status" value="1"/>
</dbReference>
<dbReference type="AlphaFoldDB" id="A0A0J1K208"/>
<keyword evidence="4" id="KW-0808">Transferase</keyword>
<evidence type="ECO:0000256" key="5">
    <source>
        <dbReference type="ARBA" id="ARBA00022741"/>
    </source>
</evidence>
<keyword evidence="5" id="KW-0547">Nucleotide-binding</keyword>
<dbReference type="PATRIC" id="fig|320778.3.peg.3424"/>
<sequence>MSFVSVFLFSSFCSLLAVADTSDVSAISSSKPEYESTAELKRIIEVGVLAIRGHLYAEQRWQPTLDWLESQIPDTRFVLRPLDLPQMAAAVESQHIDLVLTNPGQAVRLGRQYALSWLATLSSTAPVSQNHGIGSTLVVRNDSPYQRWEDIAGHPVAAVAENAFGGYLTLRYQITLSGGNPDEFFADVHFLGFPIDANLYQLRDHTVEAAVVPACLLENMVKEGLLEPDAFRVINNRAPDGFPCEVSTALYPNWSFAKTERTSASLAKQVSRALLAMPADSHAAIAAGASGWTSPVSLLAIDKLYQELDIHPLQQPWWQEALRWLKAHQEWGWGLIMLIVFLNAYHFWLEYRFSRSQKSLEAAQLRLKEKSDLLEHAQRVAIVGELGSSLAHEINQPLAAIRNYSEGGMLRLQKHKPHEEIIPVMEKIQEQVDRADAIIRRLRTLIQKRSVDKTSCDMESLIHDTVALLAFRLKKQGVTVSRTCQGAPHALLIDAVGIQQVLVNLLNNAMDACEEATTETMMTSDTVTYTNINTNIEPYIDAVIDKKNDTKKGTNNGAVLSVITEGVQSGDALYYRAQIEVCTNYMPTALRIQIIDNGTGLRAGSQENISRAFNSSKPDGLGLGLAICRDIIEAHGGELTLANREHQAPSTFQAERAPQTDQAPQGCIATITLPYDGIAMAATHSTSQTRSVS</sequence>
<dbReference type="PANTHER" id="PTHR43065">
    <property type="entry name" value="SENSOR HISTIDINE KINASE"/>
    <property type="match status" value="1"/>
</dbReference>
<evidence type="ECO:0000256" key="1">
    <source>
        <dbReference type="ARBA" id="ARBA00000085"/>
    </source>
</evidence>
<dbReference type="CDD" id="cd00082">
    <property type="entry name" value="HisKA"/>
    <property type="match status" value="1"/>
</dbReference>
<dbReference type="InterPro" id="IPR004358">
    <property type="entry name" value="Sig_transdc_His_kin-like_C"/>
</dbReference>
<dbReference type="InterPro" id="IPR036890">
    <property type="entry name" value="HATPase_C_sf"/>
</dbReference>
<evidence type="ECO:0000256" key="2">
    <source>
        <dbReference type="ARBA" id="ARBA00012438"/>
    </source>
</evidence>